<evidence type="ECO:0000313" key="2">
    <source>
        <dbReference type="Proteomes" id="UP000251800"/>
    </source>
</evidence>
<organism evidence="1 2">
    <name type="scientific">Abyssibacter profundi</name>
    <dbReference type="NCBI Taxonomy" id="2182787"/>
    <lineage>
        <taxon>Bacteria</taxon>
        <taxon>Pseudomonadati</taxon>
        <taxon>Pseudomonadota</taxon>
        <taxon>Gammaproteobacteria</taxon>
        <taxon>Chromatiales</taxon>
        <taxon>Oceanococcaceae</taxon>
        <taxon>Abyssibacter</taxon>
    </lineage>
</organism>
<dbReference type="EMBL" id="QEQK01000016">
    <property type="protein sequence ID" value="PWN54917.1"/>
    <property type="molecule type" value="Genomic_DNA"/>
</dbReference>
<proteinExistence type="predicted"/>
<evidence type="ECO:0000313" key="1">
    <source>
        <dbReference type="EMBL" id="PWN54917.1"/>
    </source>
</evidence>
<evidence type="ECO:0008006" key="3">
    <source>
        <dbReference type="Google" id="ProtNLM"/>
    </source>
</evidence>
<keyword evidence="2" id="KW-1185">Reference proteome</keyword>
<accession>A0A383XQL3</accession>
<gene>
    <name evidence="1" type="ORF">DEH80_15110</name>
</gene>
<name>A0A383XQL3_9GAMM</name>
<protein>
    <recommendedName>
        <fullName evidence="3">DUF4402 domain-containing protein</fullName>
    </recommendedName>
</protein>
<sequence length="170" mass="17220">MSVLGLSATGAFAASQGNPGDTSSGSTTVTASVPPLIRIFNLADINLGTYNPSDNDNSNEGLSGSTDVCVLMNNSTTYNVIVSSNTAAFQLDSATASDSIAFTAEFNGSPLTYNTALAGNTPDSASSLAVSNCDSGDADELVITIDETVLEDALAANDYTATLTLLVAED</sequence>
<dbReference type="AlphaFoldDB" id="A0A383XQL3"/>
<dbReference type="Gene3D" id="2.60.40.2040">
    <property type="entry name" value="CFA/I fimbrial subunit E, pilin domain"/>
    <property type="match status" value="1"/>
</dbReference>
<dbReference type="Proteomes" id="UP000251800">
    <property type="component" value="Unassembled WGS sequence"/>
</dbReference>
<reference evidence="1 2" key="1">
    <citation type="submission" date="2018-05" db="EMBL/GenBank/DDBJ databases">
        <title>Abyssibacter profundi OUC007T gen. nov., sp. nov, a marine bacterium isolated from seawater of the Mariana Trench.</title>
        <authorList>
            <person name="Zhou S."/>
        </authorList>
    </citation>
    <scope>NUCLEOTIDE SEQUENCE [LARGE SCALE GENOMIC DNA]</scope>
    <source>
        <strain evidence="1 2">OUC007</strain>
    </source>
</reference>
<comment type="caution">
    <text evidence="1">The sequence shown here is derived from an EMBL/GenBank/DDBJ whole genome shotgun (WGS) entry which is preliminary data.</text>
</comment>